<protein>
    <submittedName>
        <fullName evidence="3">Uncharacterized protein</fullName>
    </submittedName>
</protein>
<organism evidence="3 4">
    <name type="scientific">Amycolatopsis heterodermiae</name>
    <dbReference type="NCBI Taxonomy" id="3110235"/>
    <lineage>
        <taxon>Bacteria</taxon>
        <taxon>Bacillati</taxon>
        <taxon>Actinomycetota</taxon>
        <taxon>Actinomycetes</taxon>
        <taxon>Pseudonocardiales</taxon>
        <taxon>Pseudonocardiaceae</taxon>
        <taxon>Amycolatopsis</taxon>
    </lineage>
</organism>
<reference evidence="3 4" key="1">
    <citation type="submission" date="2023-12" db="EMBL/GenBank/DDBJ databases">
        <title>Amycolatopsis sp. V23-08.</title>
        <authorList>
            <person name="Somphong A."/>
        </authorList>
    </citation>
    <scope>NUCLEOTIDE SEQUENCE [LARGE SCALE GENOMIC DNA]</scope>
    <source>
        <strain evidence="3 4">V23-08</strain>
    </source>
</reference>
<keyword evidence="1" id="KW-0812">Transmembrane</keyword>
<evidence type="ECO:0000313" key="4">
    <source>
        <dbReference type="Proteomes" id="UP001304298"/>
    </source>
</evidence>
<dbReference type="Proteomes" id="UP001304298">
    <property type="component" value="Unassembled WGS sequence"/>
</dbReference>
<keyword evidence="4" id="KW-1185">Reference proteome</keyword>
<feature type="transmembrane region" description="Helical" evidence="1">
    <location>
        <begin position="229"/>
        <end position="248"/>
    </location>
</feature>
<feature type="signal peptide" evidence="2">
    <location>
        <begin position="1"/>
        <end position="26"/>
    </location>
</feature>
<evidence type="ECO:0000313" key="3">
    <source>
        <dbReference type="EMBL" id="MEA5364602.1"/>
    </source>
</evidence>
<accession>A0ABU5REA0</accession>
<evidence type="ECO:0000256" key="1">
    <source>
        <dbReference type="SAM" id="Phobius"/>
    </source>
</evidence>
<sequence>MNVFRGLVTLLAGSALVLGFGGTASASEPTNTDVAAAKQALASADTTAKLSSFFGQLDKRSGVARADVEQAPKVAGEPLRVYSLDPAFVAGTPDATPAAFAYFAVRTQASTGRQATVWLTPEPAGWAATNFTTGTEELTYPAQAHGDVVFTEPQVNAWYRIREGRVLPLNDPARSRVGDGLALPAYQQLVHRLYGDKLPGSAYRAQGKLGGYDLAAPAPAPSVPGTGSWPFVAGGALLALGLIGWATGRATRARR</sequence>
<keyword evidence="1" id="KW-1133">Transmembrane helix</keyword>
<feature type="chain" id="PRO_5046158657" evidence="2">
    <location>
        <begin position="27"/>
        <end position="255"/>
    </location>
</feature>
<keyword evidence="2" id="KW-0732">Signal</keyword>
<dbReference type="EMBL" id="JAYFSI010000010">
    <property type="protein sequence ID" value="MEA5364602.1"/>
    <property type="molecule type" value="Genomic_DNA"/>
</dbReference>
<comment type="caution">
    <text evidence="3">The sequence shown here is derived from an EMBL/GenBank/DDBJ whole genome shotgun (WGS) entry which is preliminary data.</text>
</comment>
<evidence type="ECO:0000256" key="2">
    <source>
        <dbReference type="SAM" id="SignalP"/>
    </source>
</evidence>
<proteinExistence type="predicted"/>
<gene>
    <name evidence="3" type="ORF">VA596_34080</name>
</gene>
<dbReference type="RefSeq" id="WP_323332514.1">
    <property type="nucleotide sequence ID" value="NZ_JAYFSI010000010.1"/>
</dbReference>
<keyword evidence="1" id="KW-0472">Membrane</keyword>
<name>A0ABU5REA0_9PSEU</name>